<evidence type="ECO:0000256" key="1">
    <source>
        <dbReference type="ARBA" id="ARBA00001579"/>
    </source>
</evidence>
<organism evidence="3 4">
    <name type="scientific">Populus deltoides</name>
    <name type="common">Eastern poplar</name>
    <name type="synonym">Eastern cottonwood</name>
    <dbReference type="NCBI Taxonomy" id="3696"/>
    <lineage>
        <taxon>Eukaryota</taxon>
        <taxon>Viridiplantae</taxon>
        <taxon>Streptophyta</taxon>
        <taxon>Embryophyta</taxon>
        <taxon>Tracheophyta</taxon>
        <taxon>Spermatophyta</taxon>
        <taxon>Magnoliopsida</taxon>
        <taxon>eudicotyledons</taxon>
        <taxon>Gunneridae</taxon>
        <taxon>Pentapetalae</taxon>
        <taxon>rosids</taxon>
        <taxon>fabids</taxon>
        <taxon>Malpighiales</taxon>
        <taxon>Salicaceae</taxon>
        <taxon>Saliceae</taxon>
        <taxon>Populus</taxon>
    </lineage>
</organism>
<evidence type="ECO:0000256" key="2">
    <source>
        <dbReference type="ARBA" id="ARBA00001933"/>
    </source>
</evidence>
<comment type="catalytic activity">
    <reaction evidence="1">
        <text>(S)-4-amino-5-oxopentanoate = 5-aminolevulinate</text>
        <dbReference type="Rhea" id="RHEA:14265"/>
        <dbReference type="ChEBI" id="CHEBI:57501"/>
        <dbReference type="ChEBI" id="CHEBI:356416"/>
        <dbReference type="EC" id="5.4.3.8"/>
    </reaction>
</comment>
<dbReference type="Proteomes" id="UP000807159">
    <property type="component" value="Chromosome 12"/>
</dbReference>
<evidence type="ECO:0008006" key="5">
    <source>
        <dbReference type="Google" id="ProtNLM"/>
    </source>
</evidence>
<dbReference type="Gene3D" id="3.90.1150.10">
    <property type="entry name" value="Aspartate Aminotransferase, domain 1"/>
    <property type="match status" value="1"/>
</dbReference>
<reference evidence="3" key="1">
    <citation type="journal article" date="2021" name="J. Hered.">
        <title>Genome Assembly of Salicaceae Populus deltoides (Eastern Cottonwood) I-69 Based on Nanopore Sequencing and Hi-C Technologies.</title>
        <authorList>
            <person name="Bai S."/>
            <person name="Wu H."/>
            <person name="Zhang J."/>
            <person name="Pan Z."/>
            <person name="Zhao W."/>
            <person name="Li Z."/>
            <person name="Tong C."/>
        </authorList>
    </citation>
    <scope>NUCLEOTIDE SEQUENCE</scope>
    <source>
        <tissue evidence="3">Leaf</tissue>
    </source>
</reference>
<accession>A0A8T2XI35</accession>
<dbReference type="SUPFAM" id="SSF53383">
    <property type="entry name" value="PLP-dependent transferases"/>
    <property type="match status" value="1"/>
</dbReference>
<proteinExistence type="predicted"/>
<keyword evidence="4" id="KW-1185">Reference proteome</keyword>
<dbReference type="InterPro" id="IPR015424">
    <property type="entry name" value="PyrdxlP-dep_Trfase"/>
</dbReference>
<comment type="caution">
    <text evidence="3">The sequence shown here is derived from an EMBL/GenBank/DDBJ whole genome shotgun (WGS) entry which is preliminary data.</text>
</comment>
<protein>
    <recommendedName>
        <fullName evidence="5">Glutamate-1-semialdehyde 2,1-aminomutase</fullName>
    </recommendedName>
</protein>
<gene>
    <name evidence="3" type="ORF">H0E87_022159</name>
</gene>
<dbReference type="EMBL" id="JACEGQ020000012">
    <property type="protein sequence ID" value="KAH8492808.1"/>
    <property type="molecule type" value="Genomic_DNA"/>
</dbReference>
<dbReference type="GO" id="GO:0009507">
    <property type="term" value="C:chloroplast"/>
    <property type="evidence" value="ECO:0007669"/>
    <property type="project" value="TreeGrafter"/>
</dbReference>
<comment type="cofactor">
    <cofactor evidence="2">
        <name>pyridoxal 5'-phosphate</name>
        <dbReference type="ChEBI" id="CHEBI:597326"/>
    </cofactor>
</comment>
<dbReference type="PANTHER" id="PTHR43713:SF3">
    <property type="entry name" value="GLUTAMATE-1-SEMIALDEHYDE 2,1-AMINOMUTASE 1, CHLOROPLASTIC-RELATED"/>
    <property type="match status" value="1"/>
</dbReference>
<name>A0A8T2XI35_POPDE</name>
<dbReference type="GO" id="GO:0042286">
    <property type="term" value="F:glutamate-1-semialdehyde 2,1-aminomutase activity"/>
    <property type="evidence" value="ECO:0007669"/>
    <property type="project" value="UniProtKB-EC"/>
</dbReference>
<dbReference type="AlphaFoldDB" id="A0A8T2XI35"/>
<sequence>MASIITGDSVKKMAVSVEEEKRKKSFTLKKSEEAFNAAKEIMTGGVNSPVRAFKSVGGQPIVFDSVKGSHMKDIDGNDYIDYVGSWGPAIIGHADDGGSILLLHHLHFKYL</sequence>
<dbReference type="PANTHER" id="PTHR43713">
    <property type="entry name" value="GLUTAMATE-1-SEMIALDEHYDE 2,1-AMINOMUTASE"/>
    <property type="match status" value="1"/>
</dbReference>
<dbReference type="InterPro" id="IPR015422">
    <property type="entry name" value="PyrdxlP-dep_Trfase_small"/>
</dbReference>
<evidence type="ECO:0000313" key="4">
    <source>
        <dbReference type="Proteomes" id="UP000807159"/>
    </source>
</evidence>
<evidence type="ECO:0000313" key="3">
    <source>
        <dbReference type="EMBL" id="KAH8492808.1"/>
    </source>
</evidence>